<evidence type="ECO:0000256" key="6">
    <source>
        <dbReference type="ARBA" id="ARBA00023049"/>
    </source>
</evidence>
<sequence length="149" mass="16853">MKDEQIKINIVSVKLVKEEKSLYCKITKPLDVVKVIKQLIGDKDREYLLVICLNVRNEINNISTVSIGSLNSSIVHPREVFKTAILSNSCSIILTHNHPGSSINPSNEDKNVTERIKEGGRILEIELLDHIIIGFDNPNYYSFKEHGII</sequence>
<dbReference type="CDD" id="cd08071">
    <property type="entry name" value="MPN_DUF2466"/>
    <property type="match status" value="1"/>
</dbReference>
<evidence type="ECO:0000256" key="3">
    <source>
        <dbReference type="ARBA" id="ARBA00022723"/>
    </source>
</evidence>
<keyword evidence="2" id="KW-0645">Protease</keyword>
<dbReference type="RefSeq" id="WP_122059204.1">
    <property type="nucleotide sequence ID" value="NZ_RFAQ01000030.1"/>
</dbReference>
<dbReference type="GO" id="GO:0006508">
    <property type="term" value="P:proteolysis"/>
    <property type="evidence" value="ECO:0007669"/>
    <property type="project" value="UniProtKB-KW"/>
</dbReference>
<dbReference type="Gene3D" id="3.40.140.10">
    <property type="entry name" value="Cytidine Deaminase, domain 2"/>
    <property type="match status" value="1"/>
</dbReference>
<comment type="caution">
    <text evidence="8">The sequence shown here is derived from an EMBL/GenBank/DDBJ whole genome shotgun (WGS) entry which is preliminary data.</text>
</comment>
<dbReference type="GO" id="GO:0046872">
    <property type="term" value="F:metal ion binding"/>
    <property type="evidence" value="ECO:0007669"/>
    <property type="project" value="UniProtKB-KW"/>
</dbReference>
<evidence type="ECO:0000256" key="5">
    <source>
        <dbReference type="ARBA" id="ARBA00022833"/>
    </source>
</evidence>
<dbReference type="AlphaFoldDB" id="A0A3M0SR34"/>
<dbReference type="Pfam" id="PF04002">
    <property type="entry name" value="RadC"/>
    <property type="match status" value="1"/>
</dbReference>
<reference evidence="8 9" key="1">
    <citation type="submission" date="2018-10" db="EMBL/GenBank/DDBJ databases">
        <title>Genome-centric metagenomics revealed C2 chemical producing, CO utilizing Clostridium with novel acetogenic gene cluster.</title>
        <authorList>
            <person name="Kang H."/>
            <person name="Park B."/>
            <person name="Choi I.G."/>
            <person name="Chang I.S."/>
        </authorList>
    </citation>
    <scope>NUCLEOTIDE SEQUENCE [LARGE SCALE GENOMIC DNA]</scope>
    <source>
        <strain evidence="8 9">H21-9</strain>
    </source>
</reference>
<dbReference type="GO" id="GO:0008237">
    <property type="term" value="F:metallopeptidase activity"/>
    <property type="evidence" value="ECO:0007669"/>
    <property type="project" value="UniProtKB-KW"/>
</dbReference>
<dbReference type="PROSITE" id="PS50249">
    <property type="entry name" value="MPN"/>
    <property type="match status" value="1"/>
</dbReference>
<name>A0A3M0SR34_9CLOT</name>
<keyword evidence="3" id="KW-0479">Metal-binding</keyword>
<accession>A0A3M0SR34</accession>
<proteinExistence type="inferred from homology"/>
<keyword evidence="4" id="KW-0378">Hydrolase</keyword>
<organism evidence="8 9">
    <name type="scientific">Clostridium autoethanogenum</name>
    <dbReference type="NCBI Taxonomy" id="84023"/>
    <lineage>
        <taxon>Bacteria</taxon>
        <taxon>Bacillati</taxon>
        <taxon>Bacillota</taxon>
        <taxon>Clostridia</taxon>
        <taxon>Eubacteriales</taxon>
        <taxon>Clostridiaceae</taxon>
        <taxon>Clostridium</taxon>
    </lineage>
</organism>
<dbReference type="EMBL" id="RFAQ01000030">
    <property type="protein sequence ID" value="RMD00245.1"/>
    <property type="molecule type" value="Genomic_DNA"/>
</dbReference>
<dbReference type="InterPro" id="IPR001405">
    <property type="entry name" value="UPF0758"/>
</dbReference>
<evidence type="ECO:0000313" key="8">
    <source>
        <dbReference type="EMBL" id="RMD00245.1"/>
    </source>
</evidence>
<evidence type="ECO:0000259" key="7">
    <source>
        <dbReference type="PROSITE" id="PS50249"/>
    </source>
</evidence>
<dbReference type="InterPro" id="IPR037518">
    <property type="entry name" value="MPN"/>
</dbReference>
<dbReference type="InterPro" id="IPR025657">
    <property type="entry name" value="RadC_JAB"/>
</dbReference>
<comment type="similarity">
    <text evidence="1">Belongs to the UPF0758 family.</text>
</comment>
<feature type="domain" description="MPN" evidence="7">
    <location>
        <begin position="25"/>
        <end position="149"/>
    </location>
</feature>
<evidence type="ECO:0000256" key="2">
    <source>
        <dbReference type="ARBA" id="ARBA00022670"/>
    </source>
</evidence>
<protein>
    <submittedName>
        <fullName evidence="8">DNA repair protein RadC</fullName>
    </submittedName>
</protein>
<gene>
    <name evidence="8" type="ORF">D9O40_10465</name>
</gene>
<evidence type="ECO:0000256" key="1">
    <source>
        <dbReference type="ARBA" id="ARBA00010243"/>
    </source>
</evidence>
<dbReference type="PANTHER" id="PTHR30471:SF3">
    <property type="entry name" value="UPF0758 PROTEIN YEES-RELATED"/>
    <property type="match status" value="1"/>
</dbReference>
<evidence type="ECO:0000256" key="4">
    <source>
        <dbReference type="ARBA" id="ARBA00022801"/>
    </source>
</evidence>
<dbReference type="PANTHER" id="PTHR30471">
    <property type="entry name" value="DNA REPAIR PROTEIN RADC"/>
    <property type="match status" value="1"/>
</dbReference>
<keyword evidence="6" id="KW-0482">Metalloprotease</keyword>
<keyword evidence="5" id="KW-0862">Zinc</keyword>
<dbReference type="Proteomes" id="UP000277999">
    <property type="component" value="Unassembled WGS sequence"/>
</dbReference>
<evidence type="ECO:0000313" key="9">
    <source>
        <dbReference type="Proteomes" id="UP000277999"/>
    </source>
</evidence>